<evidence type="ECO:0000256" key="2">
    <source>
        <dbReference type="ARBA" id="ARBA00022676"/>
    </source>
</evidence>
<reference evidence="10" key="1">
    <citation type="submission" date="2016-07" db="EMBL/GenBank/DDBJ databases">
        <authorList>
            <person name="Florea S."/>
            <person name="Webb J.S."/>
            <person name="Jaromczyk J."/>
            <person name="Schardl C.L."/>
        </authorList>
    </citation>
    <scope>NUCLEOTIDE SEQUENCE [LARGE SCALE GENOMIC DNA]</scope>
    <source>
        <strain evidence="10">MV-1</strain>
    </source>
</reference>
<comment type="caution">
    <text evidence="9">The sequence shown here is derived from an EMBL/GenBank/DDBJ whole genome shotgun (WGS) entry which is preliminary data.</text>
</comment>
<dbReference type="OrthoDB" id="9807795at2"/>
<evidence type="ECO:0000313" key="10">
    <source>
        <dbReference type="Proteomes" id="UP000095347"/>
    </source>
</evidence>
<dbReference type="EMBL" id="MCGG01000036">
    <property type="protein sequence ID" value="OEJ66194.1"/>
    <property type="molecule type" value="Genomic_DNA"/>
</dbReference>
<keyword evidence="4" id="KW-0812">Transmembrane</keyword>
<dbReference type="CDD" id="cd04179">
    <property type="entry name" value="DPM_DPG-synthase_like"/>
    <property type="match status" value="1"/>
</dbReference>
<keyword evidence="3 9" id="KW-0808">Transferase</keyword>
<evidence type="ECO:0000256" key="7">
    <source>
        <dbReference type="ARBA" id="ARBA00023136"/>
    </source>
</evidence>
<evidence type="ECO:0000256" key="6">
    <source>
        <dbReference type="ARBA" id="ARBA00022989"/>
    </source>
</evidence>
<dbReference type="PANTHER" id="PTHR48090:SF3">
    <property type="entry name" value="UNDECAPRENYL-PHOSPHATE 4-DEOXY-4-FORMAMIDO-L-ARABINOSE TRANSFERASE"/>
    <property type="match status" value="1"/>
</dbReference>
<proteinExistence type="predicted"/>
<dbReference type="Pfam" id="PF00535">
    <property type="entry name" value="Glycos_transf_2"/>
    <property type="match status" value="1"/>
</dbReference>
<gene>
    <name evidence="9" type="ORF">BEN30_12425</name>
</gene>
<evidence type="ECO:0000313" key="9">
    <source>
        <dbReference type="EMBL" id="OEJ66194.1"/>
    </source>
</evidence>
<dbReference type="SUPFAM" id="SSF53448">
    <property type="entry name" value="Nucleotide-diphospho-sugar transferases"/>
    <property type="match status" value="1"/>
</dbReference>
<keyword evidence="1" id="KW-1003">Cell membrane</keyword>
<keyword evidence="2 9" id="KW-0328">Glycosyltransferase</keyword>
<dbReference type="STRING" id="28181.BEN30_12425"/>
<dbReference type="InterPro" id="IPR001173">
    <property type="entry name" value="Glyco_trans_2-like"/>
</dbReference>
<evidence type="ECO:0000256" key="4">
    <source>
        <dbReference type="ARBA" id="ARBA00022692"/>
    </source>
</evidence>
<dbReference type="PANTHER" id="PTHR48090">
    <property type="entry name" value="UNDECAPRENYL-PHOSPHATE 4-DEOXY-4-FORMAMIDO-L-ARABINOSE TRANSFERASE-RELATED"/>
    <property type="match status" value="1"/>
</dbReference>
<evidence type="ECO:0000259" key="8">
    <source>
        <dbReference type="Pfam" id="PF00535"/>
    </source>
</evidence>
<dbReference type="InterPro" id="IPR050256">
    <property type="entry name" value="Glycosyltransferase_2"/>
</dbReference>
<organism evidence="9 10">
    <name type="scientific">Magnetovibrio blakemorei</name>
    <dbReference type="NCBI Taxonomy" id="28181"/>
    <lineage>
        <taxon>Bacteria</taxon>
        <taxon>Pseudomonadati</taxon>
        <taxon>Pseudomonadota</taxon>
        <taxon>Alphaproteobacteria</taxon>
        <taxon>Rhodospirillales</taxon>
        <taxon>Magnetovibrionaceae</taxon>
        <taxon>Magnetovibrio</taxon>
    </lineage>
</organism>
<keyword evidence="5" id="KW-0448">Lipopolysaccharide biosynthesis</keyword>
<dbReference type="GO" id="GO:0005886">
    <property type="term" value="C:plasma membrane"/>
    <property type="evidence" value="ECO:0007669"/>
    <property type="project" value="TreeGrafter"/>
</dbReference>
<dbReference type="FunFam" id="3.90.550.10:FF:000170">
    <property type="entry name" value="Dolichol-phosphate mannosyltransferase"/>
    <property type="match status" value="1"/>
</dbReference>
<keyword evidence="10" id="KW-1185">Reference proteome</keyword>
<evidence type="ECO:0000256" key="5">
    <source>
        <dbReference type="ARBA" id="ARBA00022985"/>
    </source>
</evidence>
<dbReference type="GO" id="GO:0099621">
    <property type="term" value="F:undecaprenyl-phosphate 4-deoxy-4-formamido-L-arabinose transferase activity"/>
    <property type="evidence" value="ECO:0007669"/>
    <property type="project" value="TreeGrafter"/>
</dbReference>
<evidence type="ECO:0000256" key="1">
    <source>
        <dbReference type="ARBA" id="ARBA00022475"/>
    </source>
</evidence>
<evidence type="ECO:0000256" key="3">
    <source>
        <dbReference type="ARBA" id="ARBA00022679"/>
    </source>
</evidence>
<dbReference type="Gene3D" id="3.90.550.10">
    <property type="entry name" value="Spore Coat Polysaccharide Biosynthesis Protein SpsA, Chain A"/>
    <property type="match status" value="1"/>
</dbReference>
<protein>
    <submittedName>
        <fullName evidence="9">Dolichol-phosphate mannosyltransferase</fullName>
    </submittedName>
</protein>
<name>A0A1E5Q643_9PROT</name>
<accession>A0A1E5Q643</accession>
<keyword evidence="7" id="KW-0472">Membrane</keyword>
<dbReference type="GO" id="GO:0009103">
    <property type="term" value="P:lipopolysaccharide biosynthetic process"/>
    <property type="evidence" value="ECO:0007669"/>
    <property type="project" value="UniProtKB-KW"/>
</dbReference>
<sequence length="254" mass="28145">MTDHTKTAPIYEIAVVVPVHNESENIRPLIEEISAALNGVAHYEIVYVNDGSTDDTAEQLNILAAEQPRLSIYKHATACGQSAAVATGVKHARATFIATLDGDGQNNPADIPALFTRLKQAPDADLLLVAGWRAKRKDTAWKRFQSKLANGVRQKLLGDNTPDTGCGLKVFTRTAFLDMPRFDHMHRYLPALMIRRGGEVVSVEVNHRHRERGTSKYGMWDRLSVAVRDVLGVMWLTARGSKPKVSLVREARPE</sequence>
<keyword evidence="6" id="KW-1133">Transmembrane helix</keyword>
<dbReference type="Proteomes" id="UP000095347">
    <property type="component" value="Unassembled WGS sequence"/>
</dbReference>
<dbReference type="RefSeq" id="WP_069958399.1">
    <property type="nucleotide sequence ID" value="NZ_MCGG01000036.1"/>
</dbReference>
<dbReference type="InterPro" id="IPR029044">
    <property type="entry name" value="Nucleotide-diphossugar_trans"/>
</dbReference>
<feature type="domain" description="Glycosyltransferase 2-like" evidence="8">
    <location>
        <begin position="15"/>
        <end position="176"/>
    </location>
</feature>
<dbReference type="AlphaFoldDB" id="A0A1E5Q643"/>